<keyword evidence="5" id="KW-1185">Reference proteome</keyword>
<dbReference type="Pfam" id="PF00350">
    <property type="entry name" value="Dynamin_N"/>
    <property type="match status" value="1"/>
</dbReference>
<feature type="domain" description="Dynamin N-terminal" evidence="2">
    <location>
        <begin position="211"/>
        <end position="479"/>
    </location>
</feature>
<dbReference type="EMBL" id="MU004437">
    <property type="protein sequence ID" value="KAF2651015.1"/>
    <property type="molecule type" value="Genomic_DNA"/>
</dbReference>
<sequence length="1007" mass="112973">MTEQQPTPGRSISPGPIFEPLEGYTPRSSQGTDSLVQRNAPTAAATMHGLINPALIGVIGPEDTASKDMIMTYVNRLRSIKSAAEREIEGMKSAASLATSGTSSASASTMSKKRKGKSLYAWELEIDSDESDEDDGMDDEFVPPHDPASEPLPKLPTYHPGFDLAGKITKETLQVIEAYIRRSGYTDNEATHLLEEIKSHSCIPYDGPMRIGLVGDAGVGKSSTINSLLGITGLAEEGADSASCTNVVTEYSQASPTQSTPFEGEVEFFSRELGLKMTAQLAAMGIQCLIKQRTCPNEIDYGEVENANTARECLQDLFAAHPEFGSAETAEEFLSSATSESDPKIMSKIYKWTNEILNYFVKGKEHTVTLRASISAQLYEKYQFFTKKVDFASYNGHPIAFSPWPLTLMKQGVRLADCPGYSDINRFRVEATKRYLQACDLTIVVANIDRPLTNIEFKRQYMEAFPRRRSGSVMMVITKSDNLNTENKTYIEFSPADKEHMDTIEQTIGDLDVLIRETKGEVQKKKALLKQRSNEKEGPSQREETDIKKGRAIRNTIRKTIRKLDVKISKMQKRRKALEQESLRVRIVARNKKVAHAVRQNYRLDTGDEARAPVFCISNRVYRKHREGYQISEAPCMSLDESQAPPMRSFVYALPAMGKFATLDHYCGNSVHTLLSMIQMSCSTTTIARKEHLISIVRQSADDLGKQIMDLTSKFVETDVNELVTELTKNDPHSLPWSFIKAARALCRRYEREYGAMGHRAFVRHNGTWKTKKFPQGANWNDAFLSSVCAGIDRLFGKLHDDACSAFKAEIAQVIKEVMTGLNTKLKNDPQALICNTYKKCFLNNFDRFSNSMAQQVAKFKDVRAIQVRTVTDGPEHYFSDAMIEIYEKCDIKTPTAKGKSNTLHKSRCEIFENLVCDPEGPFRTVSDAVHEDMHEAVDQNVRALKRGLNSVLIDIKKQFEVMSTHRDNDTPECQEFRQGLHLLADEARAVMDGPVQEALDLCRQYK</sequence>
<dbReference type="InterPro" id="IPR027417">
    <property type="entry name" value="P-loop_NTPase"/>
</dbReference>
<dbReference type="PANTHER" id="PTHR36681">
    <property type="entry name" value="NUCLEAR GTPASE, GERMINAL CENTER-ASSOCIATED, TANDEM DUPLICATE 3"/>
    <property type="match status" value="1"/>
</dbReference>
<dbReference type="Gene3D" id="3.40.50.300">
    <property type="entry name" value="P-loop containing nucleotide triphosphate hydrolases"/>
    <property type="match status" value="2"/>
</dbReference>
<feature type="compositionally biased region" description="Basic and acidic residues" evidence="1">
    <location>
        <begin position="532"/>
        <end position="547"/>
    </location>
</feature>
<dbReference type="PANTHER" id="PTHR36681:SF3">
    <property type="entry name" value="NUCLEAR GTPASE, GERMINAL CENTER-ASSOCIATED, TANDEM DUPLICATE 3"/>
    <property type="match status" value="1"/>
</dbReference>
<accession>A0A6A6STC6</accession>
<name>A0A6A6STC6_9PLEO</name>
<gene>
    <name evidence="4" type="ORF">K491DRAFT_782176</name>
</gene>
<protein>
    <recommendedName>
        <fullName evidence="6">G domain-containing protein</fullName>
    </recommendedName>
</protein>
<evidence type="ECO:0000259" key="3">
    <source>
        <dbReference type="Pfam" id="PF24564"/>
    </source>
</evidence>
<dbReference type="InterPro" id="IPR045063">
    <property type="entry name" value="Dynamin_N"/>
</dbReference>
<dbReference type="Pfam" id="PF24564">
    <property type="entry name" value="DUF7605"/>
    <property type="match status" value="1"/>
</dbReference>
<evidence type="ECO:0000256" key="1">
    <source>
        <dbReference type="SAM" id="MobiDB-lite"/>
    </source>
</evidence>
<evidence type="ECO:0000313" key="4">
    <source>
        <dbReference type="EMBL" id="KAF2651015.1"/>
    </source>
</evidence>
<feature type="compositionally biased region" description="Acidic residues" evidence="1">
    <location>
        <begin position="128"/>
        <end position="141"/>
    </location>
</feature>
<feature type="region of interest" description="Disordered" evidence="1">
    <location>
        <begin position="526"/>
        <end position="547"/>
    </location>
</feature>
<feature type="region of interest" description="Disordered" evidence="1">
    <location>
        <begin position="1"/>
        <end position="34"/>
    </location>
</feature>
<dbReference type="AlphaFoldDB" id="A0A6A6STC6"/>
<evidence type="ECO:0000259" key="2">
    <source>
        <dbReference type="Pfam" id="PF00350"/>
    </source>
</evidence>
<proteinExistence type="predicted"/>
<dbReference type="Proteomes" id="UP000799324">
    <property type="component" value="Unassembled WGS sequence"/>
</dbReference>
<feature type="region of interest" description="Disordered" evidence="1">
    <location>
        <begin position="128"/>
        <end position="152"/>
    </location>
</feature>
<dbReference type="SUPFAM" id="SSF52540">
    <property type="entry name" value="P-loop containing nucleoside triphosphate hydrolases"/>
    <property type="match status" value="1"/>
</dbReference>
<evidence type="ECO:0000313" key="5">
    <source>
        <dbReference type="Proteomes" id="UP000799324"/>
    </source>
</evidence>
<dbReference type="InterPro" id="IPR056024">
    <property type="entry name" value="DUF7605"/>
</dbReference>
<feature type="domain" description="DUF7605" evidence="3">
    <location>
        <begin position="743"/>
        <end position="892"/>
    </location>
</feature>
<evidence type="ECO:0008006" key="6">
    <source>
        <dbReference type="Google" id="ProtNLM"/>
    </source>
</evidence>
<reference evidence="4" key="1">
    <citation type="journal article" date="2020" name="Stud. Mycol.">
        <title>101 Dothideomycetes genomes: a test case for predicting lifestyles and emergence of pathogens.</title>
        <authorList>
            <person name="Haridas S."/>
            <person name="Albert R."/>
            <person name="Binder M."/>
            <person name="Bloem J."/>
            <person name="Labutti K."/>
            <person name="Salamov A."/>
            <person name="Andreopoulos B."/>
            <person name="Baker S."/>
            <person name="Barry K."/>
            <person name="Bills G."/>
            <person name="Bluhm B."/>
            <person name="Cannon C."/>
            <person name="Castanera R."/>
            <person name="Culley D."/>
            <person name="Daum C."/>
            <person name="Ezra D."/>
            <person name="Gonzalez J."/>
            <person name="Henrissat B."/>
            <person name="Kuo A."/>
            <person name="Liang C."/>
            <person name="Lipzen A."/>
            <person name="Lutzoni F."/>
            <person name="Magnuson J."/>
            <person name="Mondo S."/>
            <person name="Nolan M."/>
            <person name="Ohm R."/>
            <person name="Pangilinan J."/>
            <person name="Park H.-J."/>
            <person name="Ramirez L."/>
            <person name="Alfaro M."/>
            <person name="Sun H."/>
            <person name="Tritt A."/>
            <person name="Yoshinaga Y."/>
            <person name="Zwiers L.-H."/>
            <person name="Turgeon B."/>
            <person name="Goodwin S."/>
            <person name="Spatafora J."/>
            <person name="Crous P."/>
            <person name="Grigoriev I."/>
        </authorList>
    </citation>
    <scope>NUCLEOTIDE SEQUENCE</scope>
    <source>
        <strain evidence="4">CBS 122681</strain>
    </source>
</reference>
<dbReference type="OrthoDB" id="5427350at2759"/>
<feature type="compositionally biased region" description="Polar residues" evidence="1">
    <location>
        <begin position="1"/>
        <end position="10"/>
    </location>
</feature>
<organism evidence="4 5">
    <name type="scientific">Lophiostoma macrostomum CBS 122681</name>
    <dbReference type="NCBI Taxonomy" id="1314788"/>
    <lineage>
        <taxon>Eukaryota</taxon>
        <taxon>Fungi</taxon>
        <taxon>Dikarya</taxon>
        <taxon>Ascomycota</taxon>
        <taxon>Pezizomycotina</taxon>
        <taxon>Dothideomycetes</taxon>
        <taxon>Pleosporomycetidae</taxon>
        <taxon>Pleosporales</taxon>
        <taxon>Lophiostomataceae</taxon>
        <taxon>Lophiostoma</taxon>
    </lineage>
</organism>